<dbReference type="InterPro" id="IPR003141">
    <property type="entry name" value="Pol/His_phosphatase_N"/>
</dbReference>
<dbReference type="GO" id="GO:0003676">
    <property type="term" value="F:nucleic acid binding"/>
    <property type="evidence" value="ECO:0007669"/>
    <property type="project" value="InterPro"/>
</dbReference>
<comment type="function">
    <text evidence="13">DNA polymerase involved in damage-induced mutagenesis and translesion synthesis (TLS). It is not the major replicative DNA polymerase.</text>
</comment>
<dbReference type="PANTHER" id="PTHR32294">
    <property type="entry name" value="DNA POLYMERASE III SUBUNIT ALPHA"/>
    <property type="match status" value="1"/>
</dbReference>
<dbReference type="EMBL" id="CP036434">
    <property type="protein sequence ID" value="QDV04808.1"/>
    <property type="molecule type" value="Genomic_DNA"/>
</dbReference>
<dbReference type="InterPro" id="IPR023073">
    <property type="entry name" value="DnaE2"/>
</dbReference>
<keyword evidence="7 13" id="KW-0548">Nucleotidyltransferase</keyword>
<comment type="similarity">
    <text evidence="2 13">Belongs to the DNA polymerase type-C family. DnaE2 subfamily.</text>
</comment>
<accession>A0A518EL43</accession>
<evidence type="ECO:0000256" key="7">
    <source>
        <dbReference type="ARBA" id="ARBA00022695"/>
    </source>
</evidence>
<evidence type="ECO:0000313" key="16">
    <source>
        <dbReference type="Proteomes" id="UP000320390"/>
    </source>
</evidence>
<name>A0A518EL43_9BACT</name>
<dbReference type="InterPro" id="IPR004365">
    <property type="entry name" value="NA-bd_OB_tRNA"/>
</dbReference>
<evidence type="ECO:0000259" key="14">
    <source>
        <dbReference type="SMART" id="SM00481"/>
    </source>
</evidence>
<dbReference type="Pfam" id="PF01336">
    <property type="entry name" value="tRNA_anti-codon"/>
    <property type="match status" value="1"/>
</dbReference>
<dbReference type="Pfam" id="PF14579">
    <property type="entry name" value="HHH_6"/>
    <property type="match status" value="1"/>
</dbReference>
<dbReference type="AlphaFoldDB" id="A0A518EL43"/>
<evidence type="ECO:0000313" key="15">
    <source>
        <dbReference type="EMBL" id="QDV04808.1"/>
    </source>
</evidence>
<dbReference type="Pfam" id="PF07733">
    <property type="entry name" value="DNA_pol3_alpha"/>
    <property type="match status" value="1"/>
</dbReference>
<dbReference type="GO" id="GO:0006260">
    <property type="term" value="P:DNA replication"/>
    <property type="evidence" value="ECO:0007669"/>
    <property type="project" value="UniProtKB-KW"/>
</dbReference>
<keyword evidence="11 13" id="KW-0234">DNA repair</keyword>
<evidence type="ECO:0000256" key="6">
    <source>
        <dbReference type="ARBA" id="ARBA00022679"/>
    </source>
</evidence>
<gene>
    <name evidence="13 15" type="primary">dnaE2</name>
    <name evidence="15" type="ORF">Poly30_03010</name>
</gene>
<dbReference type="InterPro" id="IPR004805">
    <property type="entry name" value="DnaE2/DnaE/PolC"/>
</dbReference>
<dbReference type="CDD" id="cd04485">
    <property type="entry name" value="DnaE_OBF"/>
    <property type="match status" value="1"/>
</dbReference>
<proteinExistence type="inferred from homology"/>
<dbReference type="NCBIfam" id="NF004225">
    <property type="entry name" value="PRK05672.1"/>
    <property type="match status" value="1"/>
</dbReference>
<evidence type="ECO:0000256" key="11">
    <source>
        <dbReference type="ARBA" id="ARBA00023204"/>
    </source>
</evidence>
<dbReference type="RefSeq" id="WP_419190822.1">
    <property type="nucleotide sequence ID" value="NZ_CP036434.1"/>
</dbReference>
<keyword evidence="9 13" id="KW-0227">DNA damage</keyword>
<reference evidence="15 16" key="1">
    <citation type="submission" date="2019-02" db="EMBL/GenBank/DDBJ databases">
        <title>Deep-cultivation of Planctomycetes and their phenomic and genomic characterization uncovers novel biology.</title>
        <authorList>
            <person name="Wiegand S."/>
            <person name="Jogler M."/>
            <person name="Boedeker C."/>
            <person name="Pinto D."/>
            <person name="Vollmers J."/>
            <person name="Rivas-Marin E."/>
            <person name="Kohn T."/>
            <person name="Peeters S.H."/>
            <person name="Heuer A."/>
            <person name="Rast P."/>
            <person name="Oberbeckmann S."/>
            <person name="Bunk B."/>
            <person name="Jeske O."/>
            <person name="Meyerdierks A."/>
            <person name="Storesund J.E."/>
            <person name="Kallscheuer N."/>
            <person name="Luecker S."/>
            <person name="Lage O.M."/>
            <person name="Pohl T."/>
            <person name="Merkel B.J."/>
            <person name="Hornburger P."/>
            <person name="Mueller R.-W."/>
            <person name="Bruemmer F."/>
            <person name="Labrenz M."/>
            <person name="Spormann A.M."/>
            <person name="Op den Camp H."/>
            <person name="Overmann J."/>
            <person name="Amann R."/>
            <person name="Jetten M.S.M."/>
            <person name="Mascher T."/>
            <person name="Medema M.H."/>
            <person name="Devos D.P."/>
            <person name="Kaster A.-K."/>
            <person name="Ovreas L."/>
            <person name="Rohde M."/>
            <person name="Galperin M.Y."/>
            <person name="Jogler C."/>
        </authorList>
    </citation>
    <scope>NUCLEOTIDE SEQUENCE [LARGE SCALE GENOMIC DNA]</scope>
    <source>
        <strain evidence="15 16">Poly30</strain>
    </source>
</reference>
<dbReference type="EC" id="2.7.7.7" evidence="3 13"/>
<dbReference type="Gene3D" id="1.10.150.870">
    <property type="match status" value="1"/>
</dbReference>
<evidence type="ECO:0000256" key="2">
    <source>
        <dbReference type="ARBA" id="ARBA00007391"/>
    </source>
</evidence>
<evidence type="ECO:0000256" key="3">
    <source>
        <dbReference type="ARBA" id="ARBA00012417"/>
    </source>
</evidence>
<protein>
    <recommendedName>
        <fullName evidence="4 13">Error-prone DNA polymerase</fullName>
        <ecNumber evidence="3 13">2.7.7.7</ecNumber>
    </recommendedName>
</protein>
<dbReference type="InterPro" id="IPR011708">
    <property type="entry name" value="DNA_pol3_alpha_NTPase_dom"/>
</dbReference>
<dbReference type="InterPro" id="IPR016195">
    <property type="entry name" value="Pol/histidinol_Pase-like"/>
</dbReference>
<dbReference type="PANTHER" id="PTHR32294:SF4">
    <property type="entry name" value="ERROR-PRONE DNA POLYMERASE"/>
    <property type="match status" value="1"/>
</dbReference>
<dbReference type="Pfam" id="PF17657">
    <property type="entry name" value="DNA_pol3_finger"/>
    <property type="match status" value="1"/>
</dbReference>
<evidence type="ECO:0000256" key="5">
    <source>
        <dbReference type="ARBA" id="ARBA00022490"/>
    </source>
</evidence>
<keyword evidence="5 13" id="KW-0963">Cytoplasm</keyword>
<dbReference type="GO" id="GO:0005737">
    <property type="term" value="C:cytoplasm"/>
    <property type="evidence" value="ECO:0007669"/>
    <property type="project" value="UniProtKB-SubCell"/>
</dbReference>
<keyword evidence="10 13" id="KW-0239">DNA-directed DNA polymerase</keyword>
<keyword evidence="8 13" id="KW-0235">DNA replication</keyword>
<evidence type="ECO:0000256" key="10">
    <source>
        <dbReference type="ARBA" id="ARBA00022932"/>
    </source>
</evidence>
<evidence type="ECO:0000256" key="4">
    <source>
        <dbReference type="ARBA" id="ARBA00017273"/>
    </source>
</evidence>
<organism evidence="15 16">
    <name type="scientific">Saltatorellus ferox</name>
    <dbReference type="NCBI Taxonomy" id="2528018"/>
    <lineage>
        <taxon>Bacteria</taxon>
        <taxon>Pseudomonadati</taxon>
        <taxon>Planctomycetota</taxon>
        <taxon>Planctomycetia</taxon>
        <taxon>Planctomycetia incertae sedis</taxon>
        <taxon>Saltatorellus</taxon>
    </lineage>
</organism>
<dbReference type="SMART" id="SM00481">
    <property type="entry name" value="POLIIIAc"/>
    <property type="match status" value="1"/>
</dbReference>
<dbReference type="HAMAP" id="MF_01902">
    <property type="entry name" value="DNApol_error_prone"/>
    <property type="match status" value="1"/>
</dbReference>
<dbReference type="GO" id="GO:0006281">
    <property type="term" value="P:DNA repair"/>
    <property type="evidence" value="ECO:0007669"/>
    <property type="project" value="UniProtKB-UniRule"/>
</dbReference>
<dbReference type="InterPro" id="IPR040982">
    <property type="entry name" value="DNA_pol3_finger"/>
</dbReference>
<sequence>MPEAPFPKIVQHPARVAGAGTVRVAEAAGEGGSAPAAVAYAELGVTSNFSFLRGASHPEEFVHTAAALGHRFAAIADRNSLAGVVRAHVAAEECGIGLAVGARIVFAEEERAPDVLVFPRDRAAYGRLARMLTIGKRRAEKGSCLLALEDLLDHQEGLLAVVCPPGISEDARFGDAFESALARLRGAFGAERLSLGAALLGAADDRSDLERLQRIGARADVPLTALNDTHYHVRRRRALQDVVTAVRHGCSVDTAGYALFPNAERHLKEPAAMARLFHGHPELLARATEIAGQAADFRLSELRYHYPSEVREDGRTAMETLVDATWKGASDRYGGVVPDAVKTRIEYEFRLIEELDYAPYFLTVHDIVRFARSRSILCQGRGAAANSAVCYCLGVTAVDPDRIDLLFERFLSKERNEPPDIDIDFEHERREEVLQYVYRRYGRDRAALTAEVISYRGRSAVREVGKALAFSPDLVDRLAKDMEWWTDRIGDGSGLANHGLDPTLPVARRFIALCNEILGFPRHLSQHVGGFVITEDALCELVPIENAAMADRTVIEWDKDDIDALGILKVDLLGLGMLTAVRKTFELVAESGVDPGFEVPKDGGFTMHTIPPEDPAVYGMMCRADTVGVFQIESRAQMSMLPRLKPMEFYDLVVEVAIVRPGPIQGDMVHPYLRRREGLEEVTYPSADVRRVLEKTLGVPLFQEQAMALAVVAAGFTPGEADKLRRAMAAWKRKGDLMKRYGEKLVAGMIDNGYDEEFAARIFRQLEGFSEYGFPESHAASFALLVYVSSWLKLYHPGAFCGALINSQPMGFYAPSQLVQDAQRHGVEVRPIDVNSSAWNCTMEGPALRLGMRLIKGFRQPSADAIVAARARIGRPFRSMDDLQRTSGLRASRLKPLASADAFRSLDLDRKAALWSIRALRDEDLTTPTLFSELDSEGSAGAESLPVTGPLHEVVHDYASHSLSLKAHPLSFLRPMLKRRGAFTAAELLDETLCPDKARVAVAGLVLVRQRPATAQGIIFITLEDESGTANLVVHPKTFERYRAAARHGVMLLVHGKIDRAGSVVHVVTWRIETLDGEAAGIRRGSRDFH</sequence>
<keyword evidence="16" id="KW-1185">Reference proteome</keyword>
<evidence type="ECO:0000256" key="8">
    <source>
        <dbReference type="ARBA" id="ARBA00022705"/>
    </source>
</evidence>
<dbReference type="CDD" id="cd07434">
    <property type="entry name" value="PHP_PolIIIA_DnaE2"/>
    <property type="match status" value="1"/>
</dbReference>
<dbReference type="InterPro" id="IPR004013">
    <property type="entry name" value="PHP_dom"/>
</dbReference>
<evidence type="ECO:0000256" key="9">
    <source>
        <dbReference type="ARBA" id="ARBA00022763"/>
    </source>
</evidence>
<feature type="domain" description="Polymerase/histidinol phosphatase N-terminal" evidence="14">
    <location>
        <begin position="41"/>
        <end position="108"/>
    </location>
</feature>
<keyword evidence="6 13" id="KW-0808">Transferase</keyword>
<evidence type="ECO:0000256" key="12">
    <source>
        <dbReference type="ARBA" id="ARBA00049244"/>
    </source>
</evidence>
<dbReference type="SUPFAM" id="SSF89550">
    <property type="entry name" value="PHP domain-like"/>
    <property type="match status" value="1"/>
</dbReference>
<dbReference type="InterPro" id="IPR029460">
    <property type="entry name" value="DNAPol_HHH"/>
</dbReference>
<evidence type="ECO:0000256" key="13">
    <source>
        <dbReference type="HAMAP-Rule" id="MF_01902"/>
    </source>
</evidence>
<dbReference type="GO" id="GO:0008408">
    <property type="term" value="F:3'-5' exonuclease activity"/>
    <property type="evidence" value="ECO:0007669"/>
    <property type="project" value="InterPro"/>
</dbReference>
<dbReference type="Proteomes" id="UP000320390">
    <property type="component" value="Chromosome"/>
</dbReference>
<dbReference type="NCBIfam" id="TIGR00594">
    <property type="entry name" value="polc"/>
    <property type="match status" value="1"/>
</dbReference>
<dbReference type="GO" id="GO:0003887">
    <property type="term" value="F:DNA-directed DNA polymerase activity"/>
    <property type="evidence" value="ECO:0007669"/>
    <property type="project" value="UniProtKB-UniRule"/>
</dbReference>
<comment type="subcellular location">
    <subcellularLocation>
        <location evidence="1 13">Cytoplasm</location>
    </subcellularLocation>
</comment>
<dbReference type="Gene3D" id="3.20.20.140">
    <property type="entry name" value="Metal-dependent hydrolases"/>
    <property type="match status" value="1"/>
</dbReference>
<evidence type="ECO:0000256" key="1">
    <source>
        <dbReference type="ARBA" id="ARBA00004496"/>
    </source>
</evidence>
<dbReference type="Pfam" id="PF02811">
    <property type="entry name" value="PHP"/>
    <property type="match status" value="1"/>
</dbReference>
<comment type="catalytic activity">
    <reaction evidence="12 13">
        <text>DNA(n) + a 2'-deoxyribonucleoside 5'-triphosphate = DNA(n+1) + diphosphate</text>
        <dbReference type="Rhea" id="RHEA:22508"/>
        <dbReference type="Rhea" id="RHEA-COMP:17339"/>
        <dbReference type="Rhea" id="RHEA-COMP:17340"/>
        <dbReference type="ChEBI" id="CHEBI:33019"/>
        <dbReference type="ChEBI" id="CHEBI:61560"/>
        <dbReference type="ChEBI" id="CHEBI:173112"/>
        <dbReference type="EC" id="2.7.7.7"/>
    </reaction>
</comment>